<protein>
    <submittedName>
        <fullName evidence="3">PH domain-containing protein</fullName>
    </submittedName>
</protein>
<evidence type="ECO:0000313" key="3">
    <source>
        <dbReference type="EMBL" id="QSB16991.1"/>
    </source>
</evidence>
<evidence type="ECO:0000313" key="4">
    <source>
        <dbReference type="Proteomes" id="UP000662857"/>
    </source>
</evidence>
<dbReference type="EMBL" id="CP070499">
    <property type="protein sequence ID" value="QSB16991.1"/>
    <property type="molecule type" value="Genomic_DNA"/>
</dbReference>
<feature type="transmembrane region" description="Helical" evidence="1">
    <location>
        <begin position="63"/>
        <end position="82"/>
    </location>
</feature>
<proteinExistence type="predicted"/>
<gene>
    <name evidence="3" type="ORF">JQS43_12395</name>
</gene>
<organism evidence="3 4">
    <name type="scientific">Natronosporangium hydrolyticum</name>
    <dbReference type="NCBI Taxonomy" id="2811111"/>
    <lineage>
        <taxon>Bacteria</taxon>
        <taxon>Bacillati</taxon>
        <taxon>Actinomycetota</taxon>
        <taxon>Actinomycetes</taxon>
        <taxon>Micromonosporales</taxon>
        <taxon>Micromonosporaceae</taxon>
        <taxon>Natronosporangium</taxon>
    </lineage>
</organism>
<reference evidence="3" key="1">
    <citation type="submission" date="2021-02" db="EMBL/GenBank/DDBJ databases">
        <title>Natrosporangium hydrolyticum gen. nov., sp. nov, a haloalkaliphilic actinobacterium from a soda solonchak soil.</title>
        <authorList>
            <person name="Sorokin D.Y."/>
            <person name="Khijniak T.V."/>
            <person name="Zakharycheva A.P."/>
            <person name="Boueva O.V."/>
            <person name="Ariskina E.V."/>
            <person name="Hahnke R.L."/>
            <person name="Bunk B."/>
            <person name="Sproer C."/>
            <person name="Schumann P."/>
            <person name="Evtushenko L.I."/>
            <person name="Kublanov I.V."/>
        </authorList>
    </citation>
    <scope>NUCLEOTIDE SEQUENCE</scope>
    <source>
        <strain evidence="3">DSM 106523</strain>
    </source>
</reference>
<dbReference type="RefSeq" id="WP_239679237.1">
    <property type="nucleotide sequence ID" value="NZ_CP070499.1"/>
</dbReference>
<keyword evidence="1" id="KW-0472">Membrane</keyword>
<evidence type="ECO:0000256" key="1">
    <source>
        <dbReference type="SAM" id="Phobius"/>
    </source>
</evidence>
<dbReference type="Pfam" id="PF10756">
    <property type="entry name" value="bPH_6"/>
    <property type="match status" value="1"/>
</dbReference>
<dbReference type="KEGG" id="nhy:JQS43_12395"/>
<dbReference type="AlphaFoldDB" id="A0A895YHH3"/>
<feature type="transmembrane region" description="Helical" evidence="1">
    <location>
        <begin position="23"/>
        <end position="43"/>
    </location>
</feature>
<sequence>MTEPAAESDQLAPVVYRPRQIRVVAWIAAIVVVVAAIALSAALAGPINESGPATFTLVDRLGLLGLGLIGAAMLLTLTRPLVAADEAGIRVRNVLGDRRLSWGVVRAVRYERGASWAVLELADDDVLGVLAVQAVDKERAVAAARALRARHAAYHRRASSSSQ</sequence>
<keyword evidence="4" id="KW-1185">Reference proteome</keyword>
<dbReference type="InterPro" id="IPR019692">
    <property type="entry name" value="CFP-6_PH"/>
</dbReference>
<feature type="domain" description="Low molecular weight protein antigen 6 PH" evidence="2">
    <location>
        <begin position="79"/>
        <end position="149"/>
    </location>
</feature>
<keyword evidence="1" id="KW-0812">Transmembrane</keyword>
<evidence type="ECO:0000259" key="2">
    <source>
        <dbReference type="Pfam" id="PF10756"/>
    </source>
</evidence>
<name>A0A895YHH3_9ACTN</name>
<dbReference type="Proteomes" id="UP000662857">
    <property type="component" value="Chromosome"/>
</dbReference>
<keyword evidence="1" id="KW-1133">Transmembrane helix</keyword>
<accession>A0A895YHH3</accession>